<gene>
    <name evidence="1" type="primary">g6681</name>
    <name evidence="1" type="ORF">VP750_LOCUS5715</name>
</gene>
<accession>A0ABP1FVZ2</accession>
<evidence type="ECO:0000313" key="1">
    <source>
        <dbReference type="EMBL" id="CAL5224056.1"/>
    </source>
</evidence>
<reference evidence="1 2" key="1">
    <citation type="submission" date="2024-06" db="EMBL/GenBank/DDBJ databases">
        <authorList>
            <person name="Kraege A."/>
            <person name="Thomma B."/>
        </authorList>
    </citation>
    <scope>NUCLEOTIDE SEQUENCE [LARGE SCALE GENOMIC DNA]</scope>
</reference>
<evidence type="ECO:0000313" key="2">
    <source>
        <dbReference type="Proteomes" id="UP001497392"/>
    </source>
</evidence>
<keyword evidence="2" id="KW-1185">Reference proteome</keyword>
<sequence length="263" mass="29788">METAKKQRTTRINPRWCSPNDANKDYKVMELLRPAVLGCCDSLGVHWSGAWSHSVRPGSRPEASHGWRVHRHIHRGTPESHLCPHAACQEQLATLSHVMLSCPVSQAVWHWFAATWTAVTQQPAPALHADLLLADDRRGPWQPAAGLDSLWQRLRLLVITQLWDAYCRARSRPEQPTQPAHIAARVISAARIQMRRDWLLVGSDIRLRAGVLSHWLGGRQPTMTAEAFQSRWCHEEVLCSRPAEVTEPPHMHWTAAHPVPLPR</sequence>
<organism evidence="1 2">
    <name type="scientific">Coccomyxa viridis</name>
    <dbReference type="NCBI Taxonomy" id="1274662"/>
    <lineage>
        <taxon>Eukaryota</taxon>
        <taxon>Viridiplantae</taxon>
        <taxon>Chlorophyta</taxon>
        <taxon>core chlorophytes</taxon>
        <taxon>Trebouxiophyceae</taxon>
        <taxon>Trebouxiophyceae incertae sedis</taxon>
        <taxon>Coccomyxaceae</taxon>
        <taxon>Coccomyxa</taxon>
    </lineage>
</organism>
<dbReference type="EMBL" id="CAXHTA020000010">
    <property type="protein sequence ID" value="CAL5224056.1"/>
    <property type="molecule type" value="Genomic_DNA"/>
</dbReference>
<protein>
    <submittedName>
        <fullName evidence="1">G6681 protein</fullName>
    </submittedName>
</protein>
<name>A0ABP1FVZ2_9CHLO</name>
<proteinExistence type="predicted"/>
<dbReference type="Proteomes" id="UP001497392">
    <property type="component" value="Unassembled WGS sequence"/>
</dbReference>
<comment type="caution">
    <text evidence="1">The sequence shown here is derived from an EMBL/GenBank/DDBJ whole genome shotgun (WGS) entry which is preliminary data.</text>
</comment>